<dbReference type="KEGG" id="sme:SM_b20907"/>
<dbReference type="RefSeq" id="WP_010976028.1">
    <property type="nucleotide sequence ID" value="NC_003078.1"/>
</dbReference>
<proteinExistence type="predicted"/>
<dbReference type="HOGENOM" id="CLU_2289394_0_0_5"/>
<organism evidence="1 2">
    <name type="scientific">Rhizobium meliloti (strain 1021)</name>
    <name type="common">Ensifer meliloti</name>
    <name type="synonym">Sinorhizobium meliloti</name>
    <dbReference type="NCBI Taxonomy" id="266834"/>
    <lineage>
        <taxon>Bacteria</taxon>
        <taxon>Pseudomonadati</taxon>
        <taxon>Pseudomonadota</taxon>
        <taxon>Alphaproteobacteria</taxon>
        <taxon>Hyphomicrobiales</taxon>
        <taxon>Rhizobiaceae</taxon>
        <taxon>Sinorhizobium/Ensifer group</taxon>
        <taxon>Sinorhizobium</taxon>
    </lineage>
</organism>
<reference evidence="1 2" key="1">
    <citation type="journal article" date="2001" name="Proc. Natl. Acad. Sci. U.S.A.">
        <title>The complete sequence of the 1,683-kb pSymB megaplasmid from the N2-fixing endosymbiont Sinorhizobium meliloti.</title>
        <authorList>
            <person name="Finan T.M."/>
            <person name="Weidner S."/>
            <person name="Wong K."/>
            <person name="Buhrmester J."/>
            <person name="Chain P."/>
            <person name="Vorholter F.J."/>
            <person name="Hernandez-Lucas I."/>
            <person name="Becker A."/>
            <person name="Cowie A."/>
            <person name="Gouzy J."/>
            <person name="Golding B."/>
            <person name="Puhler A."/>
        </authorList>
    </citation>
    <scope>NUCLEOTIDE SEQUENCE [LARGE SCALE GENOMIC DNA]</scope>
    <source>
        <strain evidence="1 2">1021</strain>
        <plasmid evidence="2">Plasmid pSymB</plasmid>
    </source>
</reference>
<dbReference type="Proteomes" id="UP000001976">
    <property type="component" value="Plasmid pSymB"/>
</dbReference>
<dbReference type="EMBL" id="AL591985">
    <property type="protein sequence ID" value="CAC49603.1"/>
    <property type="molecule type" value="Genomic_DNA"/>
</dbReference>
<sequence length="101" mass="11359">MPKTRNMILIRDERGEIIGAQVEEPLDGGVQAFVTPAHPAHTLHRISDVPTKMFELGNPDEFHKVFSKHCNSALETITQISADELRLNLIRMQAAQQKKSN</sequence>
<gene>
    <name evidence="1" type="ORF">SM_b20907</name>
</gene>
<keyword evidence="2" id="KW-1185">Reference proteome</keyword>
<dbReference type="AlphaFoldDB" id="Q92UD1"/>
<evidence type="ECO:0000313" key="1">
    <source>
        <dbReference type="EMBL" id="CAC49603.1"/>
    </source>
</evidence>
<keyword evidence="1" id="KW-0614">Plasmid</keyword>
<dbReference type="EnsemblBacteria" id="CAC49603">
    <property type="protein sequence ID" value="CAC49603"/>
    <property type="gene ID" value="SM_b20907"/>
</dbReference>
<reference evidence="2" key="2">
    <citation type="journal article" date="2001" name="Science">
        <title>The composite genome of the legume symbiont Sinorhizobium meliloti.</title>
        <authorList>
            <person name="Galibert F."/>
            <person name="Finan T.M."/>
            <person name="Long S.R."/>
            <person name="Puehler A."/>
            <person name="Abola P."/>
            <person name="Ampe F."/>
            <person name="Barloy-Hubler F."/>
            <person name="Barnett M.J."/>
            <person name="Becker A."/>
            <person name="Boistard P."/>
            <person name="Bothe G."/>
            <person name="Boutry M."/>
            <person name="Bowser L."/>
            <person name="Buhrmester J."/>
            <person name="Cadieu E."/>
            <person name="Capela D."/>
            <person name="Chain P."/>
            <person name="Cowie A."/>
            <person name="Davis R.W."/>
            <person name="Dreano S."/>
            <person name="Federspiel N.A."/>
            <person name="Fisher R.F."/>
            <person name="Gloux S."/>
            <person name="Godrie T."/>
            <person name="Goffeau A."/>
            <person name="Golding B."/>
            <person name="Gouzy J."/>
            <person name="Gurjal M."/>
            <person name="Hernandez-Lucas I."/>
            <person name="Hong A."/>
            <person name="Huizar L."/>
            <person name="Hyman R.W."/>
            <person name="Jones T."/>
            <person name="Kahn D."/>
            <person name="Kahn M.L."/>
            <person name="Kalman S."/>
            <person name="Keating D.H."/>
            <person name="Kiss E."/>
            <person name="Komp C."/>
            <person name="Lelaure V."/>
            <person name="Masuy D."/>
            <person name="Palm C."/>
            <person name="Peck M.C."/>
            <person name="Pohl T.M."/>
            <person name="Portetelle D."/>
            <person name="Purnelle B."/>
            <person name="Ramsperger U."/>
            <person name="Surzycki R."/>
            <person name="Thebault P."/>
            <person name="Vandenbol M."/>
            <person name="Vorhoelter F.J."/>
            <person name="Weidner S."/>
            <person name="Wells D.H."/>
            <person name="Wong K."/>
            <person name="Yeh K.-C."/>
            <person name="Batut J."/>
        </authorList>
    </citation>
    <scope>NUCLEOTIDE SEQUENCE [LARGE SCALE GENOMIC DNA]</scope>
    <source>
        <strain evidence="2">1021</strain>
        <plasmid evidence="2">Plasmid pSymB</plasmid>
    </source>
</reference>
<evidence type="ECO:0000313" key="2">
    <source>
        <dbReference type="Proteomes" id="UP000001976"/>
    </source>
</evidence>
<protein>
    <submittedName>
        <fullName evidence="1">Uncharacterized protein</fullName>
    </submittedName>
</protein>
<accession>Q92UD1</accession>
<name>Q92UD1_RHIME</name>
<dbReference type="PIR" id="C95992">
    <property type="entry name" value="C95992"/>
</dbReference>
<dbReference type="PATRIC" id="fig|266834.11.peg.6130"/>
<geneLocation type="plasmid" evidence="1 2">
    <name>pSymB</name>
</geneLocation>
<dbReference type="OrthoDB" id="9970029at2"/>